<name>A0A2N5UJ02_9BASI</name>
<comment type="caution">
    <text evidence="1">The sequence shown here is derived from an EMBL/GenBank/DDBJ whole genome shotgun (WGS) entry which is preliminary data.</text>
</comment>
<reference evidence="1 2" key="1">
    <citation type="submission" date="2017-11" db="EMBL/GenBank/DDBJ databases">
        <title>De novo assembly and phasing of dikaryotic genomes from two isolates of Puccinia coronata f. sp. avenae, the causal agent of oat crown rust.</title>
        <authorList>
            <person name="Miller M.E."/>
            <person name="Zhang Y."/>
            <person name="Omidvar V."/>
            <person name="Sperschneider J."/>
            <person name="Schwessinger B."/>
            <person name="Raley C."/>
            <person name="Palmer J.M."/>
            <person name="Garnica D."/>
            <person name="Upadhyaya N."/>
            <person name="Rathjen J."/>
            <person name="Taylor J.M."/>
            <person name="Park R.F."/>
            <person name="Dodds P.N."/>
            <person name="Hirsch C.D."/>
            <person name="Kianian S.F."/>
            <person name="Figueroa M."/>
        </authorList>
    </citation>
    <scope>NUCLEOTIDE SEQUENCE [LARGE SCALE GENOMIC DNA]</scope>
    <source>
        <strain evidence="1">12SD80</strain>
    </source>
</reference>
<evidence type="ECO:0000313" key="1">
    <source>
        <dbReference type="EMBL" id="PLW37667.1"/>
    </source>
</evidence>
<accession>A0A2N5UJ02</accession>
<gene>
    <name evidence="1" type="ORF">PCASD_12173</name>
</gene>
<protein>
    <submittedName>
        <fullName evidence="1">Uncharacterized protein</fullName>
    </submittedName>
</protein>
<dbReference type="EMBL" id="PGCI01000139">
    <property type="protein sequence ID" value="PLW37667.1"/>
    <property type="molecule type" value="Genomic_DNA"/>
</dbReference>
<dbReference type="AlphaFoldDB" id="A0A2N5UJ02"/>
<dbReference type="Proteomes" id="UP000235392">
    <property type="component" value="Unassembled WGS sequence"/>
</dbReference>
<sequence length="135" mass="15294">MERFNEVTTHLALPKEIAMACHDTLELDSTRQTRFLTDSRKKCLHPPDSRTEVGLKTLVGSLPGFQTRIPHNLATRVSLRLDERSVDQVIIPHLAAPFYLSFQPRQVCEIYQFAPPSSFKAAKDVKTFSLVGHFS</sequence>
<evidence type="ECO:0000313" key="2">
    <source>
        <dbReference type="Proteomes" id="UP000235392"/>
    </source>
</evidence>
<organism evidence="1 2">
    <name type="scientific">Puccinia coronata f. sp. avenae</name>
    <dbReference type="NCBI Taxonomy" id="200324"/>
    <lineage>
        <taxon>Eukaryota</taxon>
        <taxon>Fungi</taxon>
        <taxon>Dikarya</taxon>
        <taxon>Basidiomycota</taxon>
        <taxon>Pucciniomycotina</taxon>
        <taxon>Pucciniomycetes</taxon>
        <taxon>Pucciniales</taxon>
        <taxon>Pucciniaceae</taxon>
        <taxon>Puccinia</taxon>
    </lineage>
</organism>
<proteinExistence type="predicted"/>